<proteinExistence type="predicted"/>
<sequence length="122" mass="14238">MIEFTMKFILADEDVDIEHIVAEINDLVGGGVEEVVGDFDVQSQRQLTAPFRDGVQLPIHPINDSGWHAGRWWRAMYFKDGEWRLWAESSSEYEVRKRAEELTEPVVIQNLYGREQSEWRNA</sequence>
<dbReference type="RefSeq" id="YP_010059295.1">
    <property type="nucleotide sequence ID" value="NC_054725.1"/>
</dbReference>
<name>A0A6G6XJF4_9CAUD</name>
<organism evidence="1 2">
    <name type="scientific">Gordonia phage Skog</name>
    <dbReference type="NCBI Taxonomy" id="2704033"/>
    <lineage>
        <taxon>Viruses</taxon>
        <taxon>Duplodnaviria</taxon>
        <taxon>Heunggongvirae</taxon>
        <taxon>Uroviricota</taxon>
        <taxon>Caudoviricetes</taxon>
        <taxon>Skogvirus</taxon>
        <taxon>Skogvirus Skog</taxon>
    </lineage>
</organism>
<dbReference type="Proteomes" id="UP000503093">
    <property type="component" value="Segment"/>
</dbReference>
<protein>
    <submittedName>
        <fullName evidence="1">Uncharacterized protein</fullName>
    </submittedName>
</protein>
<dbReference type="EMBL" id="MN908687">
    <property type="protein sequence ID" value="QIG58197.1"/>
    <property type="molecule type" value="Genomic_DNA"/>
</dbReference>
<gene>
    <name evidence="1" type="primary">45</name>
    <name evidence="1" type="ORF">SEA_SKOG_45</name>
</gene>
<dbReference type="KEGG" id="vg:64766527"/>
<reference evidence="1 2" key="1">
    <citation type="submission" date="2020-01" db="EMBL/GenBank/DDBJ databases">
        <authorList>
            <person name="Alvaro L.E."/>
            <person name="Baker K.N."/>
            <person name="Baxter I.S."/>
            <person name="Brown M.R."/>
            <person name="Driscoll K.D."/>
            <person name="Elrubaie J.M."/>
            <person name="Feith S.L."/>
            <person name="Indihar D.F."/>
            <person name="Knoch V.T."/>
            <person name="Koirtyohann K.M."/>
            <person name="Kratz M.A."/>
            <person name="Lear A.H."/>
            <person name="Lindblom K.E."/>
            <person name="Marcus E.R."/>
            <person name="Murphy M.E."/>
            <person name="Sensor R."/>
            <person name="Sherman S.J."/>
            <person name="Swift V.R."/>
            <person name="White K.E."/>
            <person name="Wills S.J."/>
            <person name="Gatt S.M."/>
            <person name="Lohbauer S.A."/>
            <person name="Power T.R."/>
            <person name="Rosales K.A."/>
            <person name="Sisson B.M."/>
            <person name="Isern S."/>
            <person name="Michael S.F."/>
            <person name="Sunnen C.N."/>
            <person name="Garlena R.A."/>
            <person name="Russell D.A."/>
            <person name="Pope W.H."/>
            <person name="Jacobs-Sera D."/>
            <person name="Hatfull G.F."/>
        </authorList>
    </citation>
    <scope>NUCLEOTIDE SEQUENCE [LARGE SCALE GENOMIC DNA]</scope>
</reference>
<evidence type="ECO:0000313" key="2">
    <source>
        <dbReference type="Proteomes" id="UP000503093"/>
    </source>
</evidence>
<keyword evidence="2" id="KW-1185">Reference proteome</keyword>
<dbReference type="GeneID" id="64766527"/>
<evidence type="ECO:0000313" key="1">
    <source>
        <dbReference type="EMBL" id="QIG58197.1"/>
    </source>
</evidence>
<accession>A0A6G6XJF4</accession>